<comment type="caution">
    <text evidence="1">The sequence shown here is derived from an EMBL/GenBank/DDBJ whole genome shotgun (WGS) entry which is preliminary data.</text>
</comment>
<proteinExistence type="predicted"/>
<name>A0AAV7NT87_PLEWA</name>
<evidence type="ECO:0000313" key="2">
    <source>
        <dbReference type="Proteomes" id="UP001066276"/>
    </source>
</evidence>
<dbReference type="AlphaFoldDB" id="A0AAV7NT87"/>
<sequence length="102" mass="10493">MSVGLTRLGASTAAMPRCKTLLPLRSTFPAVPGGSYFNSGDEQEPLSGADISSCCPTDVKCFAVAGEETDAECFTELCRCLGTCIGVTSFTTSDVRPGGCVA</sequence>
<protein>
    <submittedName>
        <fullName evidence="1">Uncharacterized protein</fullName>
    </submittedName>
</protein>
<keyword evidence="2" id="KW-1185">Reference proteome</keyword>
<dbReference type="Proteomes" id="UP001066276">
    <property type="component" value="Chromosome 8"/>
</dbReference>
<accession>A0AAV7NT87</accession>
<dbReference type="EMBL" id="JANPWB010000012">
    <property type="protein sequence ID" value="KAJ1119301.1"/>
    <property type="molecule type" value="Genomic_DNA"/>
</dbReference>
<evidence type="ECO:0000313" key="1">
    <source>
        <dbReference type="EMBL" id="KAJ1119301.1"/>
    </source>
</evidence>
<organism evidence="1 2">
    <name type="scientific">Pleurodeles waltl</name>
    <name type="common">Iberian ribbed newt</name>
    <dbReference type="NCBI Taxonomy" id="8319"/>
    <lineage>
        <taxon>Eukaryota</taxon>
        <taxon>Metazoa</taxon>
        <taxon>Chordata</taxon>
        <taxon>Craniata</taxon>
        <taxon>Vertebrata</taxon>
        <taxon>Euteleostomi</taxon>
        <taxon>Amphibia</taxon>
        <taxon>Batrachia</taxon>
        <taxon>Caudata</taxon>
        <taxon>Salamandroidea</taxon>
        <taxon>Salamandridae</taxon>
        <taxon>Pleurodelinae</taxon>
        <taxon>Pleurodeles</taxon>
    </lineage>
</organism>
<reference evidence="1" key="1">
    <citation type="journal article" date="2022" name="bioRxiv">
        <title>Sequencing and chromosome-scale assembly of the giantPleurodeles waltlgenome.</title>
        <authorList>
            <person name="Brown T."/>
            <person name="Elewa A."/>
            <person name="Iarovenko S."/>
            <person name="Subramanian E."/>
            <person name="Araus A.J."/>
            <person name="Petzold A."/>
            <person name="Susuki M."/>
            <person name="Suzuki K.-i.T."/>
            <person name="Hayashi T."/>
            <person name="Toyoda A."/>
            <person name="Oliveira C."/>
            <person name="Osipova E."/>
            <person name="Leigh N.D."/>
            <person name="Simon A."/>
            <person name="Yun M.H."/>
        </authorList>
    </citation>
    <scope>NUCLEOTIDE SEQUENCE</scope>
    <source>
        <strain evidence="1">20211129_DDA</strain>
        <tissue evidence="1">Liver</tissue>
    </source>
</reference>
<gene>
    <name evidence="1" type="ORF">NDU88_007487</name>
</gene>